<dbReference type="RefSeq" id="WP_091558761.1">
    <property type="nucleotide sequence ID" value="NZ_FNPH01000006.1"/>
</dbReference>
<dbReference type="OrthoDB" id="3391056at2"/>
<organism evidence="1 2">
    <name type="scientific">Micromonospora pattaloongensis</name>
    <dbReference type="NCBI Taxonomy" id="405436"/>
    <lineage>
        <taxon>Bacteria</taxon>
        <taxon>Bacillati</taxon>
        <taxon>Actinomycetota</taxon>
        <taxon>Actinomycetes</taxon>
        <taxon>Micromonosporales</taxon>
        <taxon>Micromonosporaceae</taxon>
        <taxon>Micromonospora</taxon>
    </lineage>
</organism>
<dbReference type="AlphaFoldDB" id="A0A1H3QXG4"/>
<reference evidence="2" key="1">
    <citation type="submission" date="2016-10" db="EMBL/GenBank/DDBJ databases">
        <authorList>
            <person name="Varghese N."/>
            <person name="Submissions S."/>
        </authorList>
    </citation>
    <scope>NUCLEOTIDE SEQUENCE [LARGE SCALE GENOMIC DNA]</scope>
    <source>
        <strain evidence="2">DSM 45245</strain>
    </source>
</reference>
<name>A0A1H3QXG4_9ACTN</name>
<gene>
    <name evidence="1" type="ORF">SAMN05444365_106179</name>
</gene>
<sequence>MAYLHRSDPVAAMEAFLAKIAPHDPHPEVRALSVELRSDGPSAVFALSERAAGALAELLVGYVDPDDCGSCADCGKPLDKNLCCVACGRVDGIFGLTIASRAADVRRREGGRHGAPTTEG</sequence>
<keyword evidence="2" id="KW-1185">Reference proteome</keyword>
<dbReference type="EMBL" id="FNPH01000006">
    <property type="protein sequence ID" value="SDZ17943.1"/>
    <property type="molecule type" value="Genomic_DNA"/>
</dbReference>
<evidence type="ECO:0000313" key="2">
    <source>
        <dbReference type="Proteomes" id="UP000242415"/>
    </source>
</evidence>
<evidence type="ECO:0000313" key="1">
    <source>
        <dbReference type="EMBL" id="SDZ17943.1"/>
    </source>
</evidence>
<dbReference type="Proteomes" id="UP000242415">
    <property type="component" value="Unassembled WGS sequence"/>
</dbReference>
<dbReference type="STRING" id="405436.SAMN05444365_106179"/>
<protein>
    <submittedName>
        <fullName evidence="1">Uncharacterized protein</fullName>
    </submittedName>
</protein>
<proteinExistence type="predicted"/>
<accession>A0A1H3QXG4</accession>